<keyword evidence="2" id="KW-1185">Reference proteome</keyword>
<sequence>MPQSDDASVVPDIPKTDPCYRFKFEGMDKHEFYSPGFEDKPNYTNNTNCVRVLEVQVFGFATTIVRCKGKFVKFYEVQAKQKCNIYVRFNRSKLDRNLCYLNAAVSLLKIHKSPKTILSGDLDGFEKPVVLFIAMSGLPMACAKQCPPKTSLTPIIGSQIVETHIRGGLNYFALGWSPPLPQRERKETRTEGGSSTNKVHHTSFEIYTIREGEKVVSLEMWVDKSSNCNLGKFSSSTEEDSAFEKLRDPPKNRKAVWDETENMECDVSVFVLPCMKFEPQNVRKLIKMFSLLQDQLWQVFKFDGSGWIRNRSYIASGSVRTSLRAHNCCTTGVVATKARRLFTPKTSFRDKARQSNLQVAVRPCQIKSSDAVGSGSELQTRTIISN</sequence>
<evidence type="ECO:0000313" key="1">
    <source>
        <dbReference type="EMBL" id="KAH0809708.1"/>
    </source>
</evidence>
<name>A0A8J6L8A4_TENMO</name>
<evidence type="ECO:0000313" key="2">
    <source>
        <dbReference type="Proteomes" id="UP000719412"/>
    </source>
</evidence>
<reference evidence="1" key="1">
    <citation type="journal article" date="2020" name="J Insects Food Feed">
        <title>The yellow mealworm (Tenebrio molitor) genome: a resource for the emerging insects as food and feed industry.</title>
        <authorList>
            <person name="Eriksson T."/>
            <person name="Andere A."/>
            <person name="Kelstrup H."/>
            <person name="Emery V."/>
            <person name="Picard C."/>
        </authorList>
    </citation>
    <scope>NUCLEOTIDE SEQUENCE</scope>
    <source>
        <strain evidence="1">Stoneville</strain>
        <tissue evidence="1">Whole head</tissue>
    </source>
</reference>
<dbReference type="AlphaFoldDB" id="A0A8J6L8A4"/>
<organism evidence="1 2">
    <name type="scientific">Tenebrio molitor</name>
    <name type="common">Yellow mealworm beetle</name>
    <dbReference type="NCBI Taxonomy" id="7067"/>
    <lineage>
        <taxon>Eukaryota</taxon>
        <taxon>Metazoa</taxon>
        <taxon>Ecdysozoa</taxon>
        <taxon>Arthropoda</taxon>
        <taxon>Hexapoda</taxon>
        <taxon>Insecta</taxon>
        <taxon>Pterygota</taxon>
        <taxon>Neoptera</taxon>
        <taxon>Endopterygota</taxon>
        <taxon>Coleoptera</taxon>
        <taxon>Polyphaga</taxon>
        <taxon>Cucujiformia</taxon>
        <taxon>Tenebrionidae</taxon>
        <taxon>Tenebrio</taxon>
    </lineage>
</organism>
<proteinExistence type="predicted"/>
<dbReference type="EMBL" id="JABDTM020027969">
    <property type="protein sequence ID" value="KAH0809708.1"/>
    <property type="molecule type" value="Genomic_DNA"/>
</dbReference>
<reference evidence="1" key="2">
    <citation type="submission" date="2021-08" db="EMBL/GenBank/DDBJ databases">
        <authorList>
            <person name="Eriksson T."/>
        </authorList>
    </citation>
    <scope>NUCLEOTIDE SEQUENCE</scope>
    <source>
        <strain evidence="1">Stoneville</strain>
        <tissue evidence="1">Whole head</tissue>
    </source>
</reference>
<comment type="caution">
    <text evidence="1">The sequence shown here is derived from an EMBL/GenBank/DDBJ whole genome shotgun (WGS) entry which is preliminary data.</text>
</comment>
<accession>A0A8J6L8A4</accession>
<dbReference type="Proteomes" id="UP000719412">
    <property type="component" value="Unassembled WGS sequence"/>
</dbReference>
<protein>
    <submittedName>
        <fullName evidence="1">Uncharacterized protein</fullName>
    </submittedName>
</protein>
<gene>
    <name evidence="1" type="ORF">GEV33_013084</name>
</gene>